<comment type="caution">
    <text evidence="1">The sequence shown here is derived from an EMBL/GenBank/DDBJ whole genome shotgun (WGS) entry which is preliminary data.</text>
</comment>
<keyword evidence="2" id="KW-1185">Reference proteome</keyword>
<dbReference type="RefSeq" id="WP_305024983.1">
    <property type="nucleotide sequence ID" value="NZ_JAUQTB010000009.1"/>
</dbReference>
<evidence type="ECO:0000313" key="2">
    <source>
        <dbReference type="Proteomes" id="UP001240171"/>
    </source>
</evidence>
<gene>
    <name evidence="1" type="ORF">Q5741_15265</name>
</gene>
<proteinExistence type="predicted"/>
<reference evidence="1 2" key="1">
    <citation type="submission" date="2023-07" db="EMBL/GenBank/DDBJ databases">
        <title>Paenibacillus sp. JX-17 nov. isolated from soil.</title>
        <authorList>
            <person name="Wan Y."/>
            <person name="Liu B."/>
        </authorList>
    </citation>
    <scope>NUCLEOTIDE SEQUENCE [LARGE SCALE GENOMIC DNA]</scope>
    <source>
        <strain evidence="1 2">JX-17</strain>
    </source>
</reference>
<sequence length="149" mass="17703">MSLKHNPDLNSLKNTIIDLLLRINIYKPGDEQLVVDAFANASDHPFHDDFKAYIGEGPRGYTIEEYERGIIFKRERGCPMEHVVYRVLFDAIQTMTHKALLDRYQVDNRDRHLNYTDELMAEWGELIEEAFRDIGEEYWNMYRGKKEME</sequence>
<name>A0ABT9CES5_9BACL</name>
<dbReference type="Proteomes" id="UP001240171">
    <property type="component" value="Unassembled WGS sequence"/>
</dbReference>
<dbReference type="EMBL" id="JAUQTB010000009">
    <property type="protein sequence ID" value="MDO7907770.1"/>
    <property type="molecule type" value="Genomic_DNA"/>
</dbReference>
<accession>A0ABT9CES5</accession>
<protein>
    <submittedName>
        <fullName evidence="1">Imm63 family immunity protein</fullName>
    </submittedName>
</protein>
<evidence type="ECO:0000313" key="1">
    <source>
        <dbReference type="EMBL" id="MDO7907770.1"/>
    </source>
</evidence>
<organism evidence="1 2">
    <name type="scientific">Paenibacillus lacisoli</name>
    <dbReference type="NCBI Taxonomy" id="3064525"/>
    <lineage>
        <taxon>Bacteria</taxon>
        <taxon>Bacillati</taxon>
        <taxon>Bacillota</taxon>
        <taxon>Bacilli</taxon>
        <taxon>Bacillales</taxon>
        <taxon>Paenibacillaceae</taxon>
        <taxon>Paenibacillus</taxon>
    </lineage>
</organism>